<reference evidence="1 2" key="1">
    <citation type="submission" date="2016-10" db="EMBL/GenBank/DDBJ databases">
        <authorList>
            <person name="de Groot N.N."/>
        </authorList>
    </citation>
    <scope>NUCLEOTIDE SEQUENCE [LARGE SCALE GENOMIC DNA]</scope>
    <source>
        <strain evidence="1 2">GAS522</strain>
    </source>
</reference>
<dbReference type="RefSeq" id="WP_143039763.1">
    <property type="nucleotide sequence ID" value="NZ_FNTI01000001.1"/>
</dbReference>
<evidence type="ECO:0008006" key="3">
    <source>
        <dbReference type="Google" id="ProtNLM"/>
    </source>
</evidence>
<name>A0A1M7CTP2_9BRAD</name>
<evidence type="ECO:0000313" key="1">
    <source>
        <dbReference type="EMBL" id="SED75014.1"/>
    </source>
</evidence>
<dbReference type="OrthoDB" id="7059801at2"/>
<evidence type="ECO:0000313" key="2">
    <source>
        <dbReference type="Proteomes" id="UP000183208"/>
    </source>
</evidence>
<dbReference type="Proteomes" id="UP000183208">
    <property type="component" value="Unassembled WGS sequence"/>
</dbReference>
<gene>
    <name evidence="1" type="ORF">SAMN05444171_5031</name>
</gene>
<dbReference type="AlphaFoldDB" id="A0A1M7CTP2"/>
<sequence length="249" mass="27501">MQAVDVSTSIALRHVESDFERRVQIAFSVAPSKVRKFLPRSWIAASMPPGPSEGANLLVVFRNRLHTVYHDGVGKAELGEQDRGIVVLVQGKHADGGEVGLWVVRSLAASARSIPGPYRNSKPATVHMEQRIASGEAGDGLGIESWRIHDEAGHGLTMYLHYRAGMPVQSTSHMTMRGGPDPAFRRIYHTDKGADVVRSLPMAVNSVQEFRFRSTLEEFAEVFDGNENLVSIAVEPWYMRRVLVPASEE</sequence>
<proteinExistence type="predicted"/>
<protein>
    <recommendedName>
        <fullName evidence="3">Acetoacetate decarboxylase</fullName>
    </recommendedName>
</protein>
<organism evidence="1 2">
    <name type="scientific">Bradyrhizobium lablabi</name>
    <dbReference type="NCBI Taxonomy" id="722472"/>
    <lineage>
        <taxon>Bacteria</taxon>
        <taxon>Pseudomonadati</taxon>
        <taxon>Pseudomonadota</taxon>
        <taxon>Alphaproteobacteria</taxon>
        <taxon>Hyphomicrobiales</taxon>
        <taxon>Nitrobacteraceae</taxon>
        <taxon>Bradyrhizobium</taxon>
    </lineage>
</organism>
<accession>A0A1M7CTP2</accession>
<dbReference type="EMBL" id="FNTI01000001">
    <property type="protein sequence ID" value="SED75014.1"/>
    <property type="molecule type" value="Genomic_DNA"/>
</dbReference>